<accession>A0A941D665</accession>
<dbReference type="InterPro" id="IPR029058">
    <property type="entry name" value="AB_hydrolase_fold"/>
</dbReference>
<comment type="caution">
    <text evidence="3">The sequence shown here is derived from an EMBL/GenBank/DDBJ whole genome shotgun (WGS) entry which is preliminary data.</text>
</comment>
<name>A0A941D665_9CAUL</name>
<protein>
    <submittedName>
        <fullName evidence="3">Alpha/beta hydrolase</fullName>
    </submittedName>
</protein>
<dbReference type="InterPro" id="IPR050300">
    <property type="entry name" value="GDXG_lipolytic_enzyme"/>
</dbReference>
<dbReference type="Pfam" id="PF07859">
    <property type="entry name" value="Abhydrolase_3"/>
    <property type="match status" value="1"/>
</dbReference>
<keyword evidence="1 3" id="KW-0378">Hydrolase</keyword>
<dbReference type="InterPro" id="IPR013094">
    <property type="entry name" value="AB_hydrolase_3"/>
</dbReference>
<dbReference type="GO" id="GO:0016787">
    <property type="term" value="F:hydrolase activity"/>
    <property type="evidence" value="ECO:0007669"/>
    <property type="project" value="UniProtKB-KW"/>
</dbReference>
<dbReference type="PANTHER" id="PTHR48081:SF8">
    <property type="entry name" value="ALPHA_BETA HYDROLASE FOLD-3 DOMAIN-CONTAINING PROTEIN-RELATED"/>
    <property type="match status" value="1"/>
</dbReference>
<dbReference type="Gene3D" id="3.40.50.1820">
    <property type="entry name" value="alpha/beta hydrolase"/>
    <property type="match status" value="1"/>
</dbReference>
<dbReference type="PANTHER" id="PTHR48081">
    <property type="entry name" value="AB HYDROLASE SUPERFAMILY PROTEIN C4A8.06C"/>
    <property type="match status" value="1"/>
</dbReference>
<feature type="domain" description="Alpha/beta hydrolase fold-3" evidence="2">
    <location>
        <begin position="120"/>
        <end position="325"/>
    </location>
</feature>
<gene>
    <name evidence="3" type="ORF">JKL49_20000</name>
</gene>
<evidence type="ECO:0000259" key="2">
    <source>
        <dbReference type="Pfam" id="PF07859"/>
    </source>
</evidence>
<keyword evidence="4" id="KW-1185">Reference proteome</keyword>
<organism evidence="3 4">
    <name type="scientific">Phenylobacterium glaciei</name>
    <dbReference type="NCBI Taxonomy" id="2803784"/>
    <lineage>
        <taxon>Bacteria</taxon>
        <taxon>Pseudomonadati</taxon>
        <taxon>Pseudomonadota</taxon>
        <taxon>Alphaproteobacteria</taxon>
        <taxon>Caulobacterales</taxon>
        <taxon>Caulobacteraceae</taxon>
        <taxon>Phenylobacterium</taxon>
    </lineage>
</organism>
<sequence>MLGAASILALTGAGCAPKTTEAVPATPLAAAAPTADADMQAVLDQLAALGGKPIETLEPAEARKQPTPADAVKALMIKQGMSTAADPAVTTKDVTYPAGAGLQKARVYRPTGAKGPLPVVLYIHGGGWVIADIDVYDAGPRALAKLANAIVVSIEYRHAPEAKFPAAHDDANAAYQWVVANAAKWGGDPKKLAIVGESAGGNMAMTVAMTARDKGWPKPLAVVAVYPVADTSMETASKKAFTAAKPLNTPMLAWFFKHTLTSSDQASDSRLNLVSAKLDGLPPTTIILAEIDPLHDDGAHLADRLKAAGVTVDVKEYAGVTHEFFGMGSVVADAKAAETYAADKLKAAFGLSPA</sequence>
<evidence type="ECO:0000256" key="1">
    <source>
        <dbReference type="ARBA" id="ARBA00022801"/>
    </source>
</evidence>
<dbReference type="Proteomes" id="UP000622580">
    <property type="component" value="Unassembled WGS sequence"/>
</dbReference>
<evidence type="ECO:0000313" key="3">
    <source>
        <dbReference type="EMBL" id="MBR7621686.1"/>
    </source>
</evidence>
<dbReference type="SUPFAM" id="SSF53474">
    <property type="entry name" value="alpha/beta-Hydrolases"/>
    <property type="match status" value="1"/>
</dbReference>
<proteinExistence type="predicted"/>
<dbReference type="AlphaFoldDB" id="A0A941D665"/>
<dbReference type="EMBL" id="JAGSGD010000002">
    <property type="protein sequence ID" value="MBR7621686.1"/>
    <property type="molecule type" value="Genomic_DNA"/>
</dbReference>
<reference evidence="3" key="1">
    <citation type="submission" date="2021-04" db="EMBL/GenBank/DDBJ databases">
        <title>Draft genome assembly of strain Phenylobacterium sp. 20VBR1 using MiniION and Illumina platforms.</title>
        <authorList>
            <person name="Thomas F.A."/>
            <person name="Krishnan K.P."/>
            <person name="Sinha R.K."/>
        </authorList>
    </citation>
    <scope>NUCLEOTIDE SEQUENCE</scope>
    <source>
        <strain evidence="3">20VBR1</strain>
    </source>
</reference>
<evidence type="ECO:0000313" key="4">
    <source>
        <dbReference type="Proteomes" id="UP000622580"/>
    </source>
</evidence>